<evidence type="ECO:0000313" key="2">
    <source>
        <dbReference type="EMBL" id="CAD9753601.1"/>
    </source>
</evidence>
<organism evidence="2">
    <name type="scientific">Lotharella oceanica</name>
    <dbReference type="NCBI Taxonomy" id="641309"/>
    <lineage>
        <taxon>Eukaryota</taxon>
        <taxon>Sar</taxon>
        <taxon>Rhizaria</taxon>
        <taxon>Cercozoa</taxon>
        <taxon>Chlorarachniophyceae</taxon>
        <taxon>Lotharella</taxon>
    </lineage>
</organism>
<gene>
    <name evidence="2" type="ORF">LSP00402_LOCUS4772</name>
</gene>
<reference evidence="2" key="1">
    <citation type="submission" date="2021-01" db="EMBL/GenBank/DDBJ databases">
        <authorList>
            <person name="Corre E."/>
            <person name="Pelletier E."/>
            <person name="Niang G."/>
            <person name="Scheremetjew M."/>
            <person name="Finn R."/>
            <person name="Kale V."/>
            <person name="Holt S."/>
            <person name="Cochrane G."/>
            <person name="Meng A."/>
            <person name="Brown T."/>
            <person name="Cohen L."/>
        </authorList>
    </citation>
    <scope>NUCLEOTIDE SEQUENCE</scope>
    <source>
        <strain evidence="2">CCMP622</strain>
    </source>
</reference>
<feature type="chain" id="PRO_5031411635" evidence="1">
    <location>
        <begin position="17"/>
        <end position="421"/>
    </location>
</feature>
<accession>A0A7S2TJC6</accession>
<sequence>MAALFFMVFGLRSVAAARGSDEISTLGQLEPMAEEGQPDRSLIPFIDPMENNATAMMVEEADPEKTKSEDWPVVMSYLAYGPPMRMRILIDNATEHTKSSTKILLHISEKTIHKNCQGVDVDWEWLLAQNASDASRLYINPVSIKVRPWSGLILRGHLHNFKFAKAVIGPGNEFIFCMMSSDTALHRSGAEEYIQRHKISFTLGFTGDRKYELDQRRNETKSRMLAAIQSNHPERIPSKRMRAYQSVEYYQTQVMHTDLWRKLAAAGIVWDLDKQSFINQFQHEGTFFPSGVIERFQERLTKYNLKLTDIPYFAEEIWIPSYVLKNEQDLLQRYDFAPPLVGRYRHHFWIDYCCTNSREEMKKMLLESKDEEWYTGWDTVYGTKYMESPWEVETAIQVTRRCRESADECTFYPNLCFPFQF</sequence>
<protein>
    <submittedName>
        <fullName evidence="2">Uncharacterized protein</fullName>
    </submittedName>
</protein>
<name>A0A7S2TJC6_9EUKA</name>
<feature type="signal peptide" evidence="1">
    <location>
        <begin position="1"/>
        <end position="16"/>
    </location>
</feature>
<dbReference type="AlphaFoldDB" id="A0A7S2TJC6"/>
<keyword evidence="1" id="KW-0732">Signal</keyword>
<evidence type="ECO:0000256" key="1">
    <source>
        <dbReference type="SAM" id="SignalP"/>
    </source>
</evidence>
<dbReference type="EMBL" id="HBHP01007686">
    <property type="protein sequence ID" value="CAD9753601.1"/>
    <property type="molecule type" value="Transcribed_RNA"/>
</dbReference>
<proteinExistence type="predicted"/>